<organism evidence="3">
    <name type="scientific">Sesamum calycinum</name>
    <dbReference type="NCBI Taxonomy" id="2727403"/>
    <lineage>
        <taxon>Eukaryota</taxon>
        <taxon>Viridiplantae</taxon>
        <taxon>Streptophyta</taxon>
        <taxon>Embryophyta</taxon>
        <taxon>Tracheophyta</taxon>
        <taxon>Spermatophyta</taxon>
        <taxon>Magnoliopsida</taxon>
        <taxon>eudicotyledons</taxon>
        <taxon>Gunneridae</taxon>
        <taxon>Pentapetalae</taxon>
        <taxon>asterids</taxon>
        <taxon>lamiids</taxon>
        <taxon>Lamiales</taxon>
        <taxon>Pedaliaceae</taxon>
        <taxon>Sesamum</taxon>
    </lineage>
</organism>
<dbReference type="FunFam" id="1.25.10.10:FF:000549">
    <property type="entry name" value="ARM repeat superfamily protein"/>
    <property type="match status" value="1"/>
</dbReference>
<dbReference type="EMBL" id="JACGWM010000008">
    <property type="protein sequence ID" value="KAL0357548.1"/>
    <property type="molecule type" value="Genomic_DNA"/>
</dbReference>
<dbReference type="InterPro" id="IPR011989">
    <property type="entry name" value="ARM-like"/>
</dbReference>
<feature type="region of interest" description="Disordered" evidence="1">
    <location>
        <begin position="375"/>
        <end position="414"/>
    </location>
</feature>
<dbReference type="PANTHER" id="PTHR31355:SF8">
    <property type="entry name" value="TORTIFOLIA1-LIKE PROTEIN 3"/>
    <property type="match status" value="1"/>
</dbReference>
<gene>
    <name evidence="3" type="ORF">Scaly_1440500</name>
</gene>
<reference evidence="3" key="2">
    <citation type="journal article" date="2024" name="Plant">
        <title>Genomic evolution and insights into agronomic trait innovations of Sesamum species.</title>
        <authorList>
            <person name="Miao H."/>
            <person name="Wang L."/>
            <person name="Qu L."/>
            <person name="Liu H."/>
            <person name="Sun Y."/>
            <person name="Le M."/>
            <person name="Wang Q."/>
            <person name="Wei S."/>
            <person name="Zheng Y."/>
            <person name="Lin W."/>
            <person name="Duan Y."/>
            <person name="Cao H."/>
            <person name="Xiong S."/>
            <person name="Wang X."/>
            <person name="Wei L."/>
            <person name="Li C."/>
            <person name="Ma Q."/>
            <person name="Ju M."/>
            <person name="Zhao R."/>
            <person name="Li G."/>
            <person name="Mu C."/>
            <person name="Tian Q."/>
            <person name="Mei H."/>
            <person name="Zhang T."/>
            <person name="Gao T."/>
            <person name="Zhang H."/>
        </authorList>
    </citation>
    <scope>NUCLEOTIDE SEQUENCE</scope>
    <source>
        <strain evidence="3">KEN8</strain>
    </source>
</reference>
<dbReference type="GO" id="GO:0005874">
    <property type="term" value="C:microtubule"/>
    <property type="evidence" value="ECO:0007669"/>
    <property type="project" value="InterPro"/>
</dbReference>
<sequence length="681" mass="73964">MSGLNSSKQAKARDLKHRVLTCLHKLSDRDTHSAAASELESIAKTLSVDALPPFVSSISATDSSDKSPVRRQCLRLISVLSENHGNSLSPHLSKLLSAVVRPPPRPDSSVRSACVAASLSLSSHITSPPFTSITKPFVESLLIEQDTNAQNGAALCLAAIIEGSRNPDPGTLRRLLPRLEKLAKCESFKAKAALLALIGSVVGVKGVLSSGGKNVIRNLVTCLMEFLSSEDWAARKAAAEALMKIASVEKDALSDYKLSCLKTFEAKKFDKVKATRETMNQMIEAWKEIPDLPDECSLLYSVDYAFRLVETVSMSFLPRSFLSKSFRSLSFRFVQVQYRIWIFMLWIENASDGRYPPGPKTSCSIGSATPQVKRRSLLESPATRTPFGDGSPASTARKRTPHGGDGNRIGPAMFRKLDRKKPSDLKVEIVAPSGSPGVVVSDDSPLNKDEQILAAAESERKQFEKPEIKRALFNENKQKLGFFKGDSRVVPCGDASVVVSNETGDICRNQRECDDLSLIRKQLVQIENQQSNLLDLLQRFIGSSQNGMHSLEARVHGLELALDEISFDLAVSTGRMSQNGAVGAMCCKLPGTDFLSSKLWRKAQGRFSTSRLPSSSGTPSVAAVRSISDKNGDGERFSLENRRYLLQGGRGLIVNPLAKISSGSMGFSDISSSGVVTNIAV</sequence>
<comment type="caution">
    <text evidence="3">The sequence shown here is derived from an EMBL/GenBank/DDBJ whole genome shotgun (WGS) entry which is preliminary data.</text>
</comment>
<dbReference type="SUPFAM" id="SSF48371">
    <property type="entry name" value="ARM repeat"/>
    <property type="match status" value="1"/>
</dbReference>
<dbReference type="AlphaFoldDB" id="A0AAW2PRD1"/>
<accession>A0AAW2PRD1</accession>
<dbReference type="InterPro" id="IPR016024">
    <property type="entry name" value="ARM-type_fold"/>
</dbReference>
<dbReference type="PANTHER" id="PTHR31355">
    <property type="entry name" value="MICROTUBULE-ASSOCIATED PROTEIN TORTIFOLIA1"/>
    <property type="match status" value="1"/>
</dbReference>
<protein>
    <submittedName>
        <fullName evidence="3">TORTIFOLIA1-like protein 3</fullName>
    </submittedName>
</protein>
<evidence type="ECO:0000256" key="1">
    <source>
        <dbReference type="SAM" id="MobiDB-lite"/>
    </source>
</evidence>
<dbReference type="InterPro" id="IPR033337">
    <property type="entry name" value="TORTIFOLIA1/SINE1-2"/>
</dbReference>
<reference evidence="3" key="1">
    <citation type="submission" date="2020-06" db="EMBL/GenBank/DDBJ databases">
        <authorList>
            <person name="Li T."/>
            <person name="Hu X."/>
            <person name="Zhang T."/>
            <person name="Song X."/>
            <person name="Zhang H."/>
            <person name="Dai N."/>
            <person name="Sheng W."/>
            <person name="Hou X."/>
            <person name="Wei L."/>
        </authorList>
    </citation>
    <scope>NUCLEOTIDE SEQUENCE</scope>
    <source>
        <strain evidence="3">KEN8</strain>
        <tissue evidence="3">Leaf</tissue>
    </source>
</reference>
<evidence type="ECO:0000259" key="2">
    <source>
        <dbReference type="Pfam" id="PF24714"/>
    </source>
</evidence>
<dbReference type="GO" id="GO:0008017">
    <property type="term" value="F:microtubule binding"/>
    <property type="evidence" value="ECO:0007669"/>
    <property type="project" value="InterPro"/>
</dbReference>
<evidence type="ECO:0000313" key="3">
    <source>
        <dbReference type="EMBL" id="KAL0357548.1"/>
    </source>
</evidence>
<feature type="domain" description="TORTIFOLIA1/SINE1-2 N-terminal" evidence="2">
    <location>
        <begin position="14"/>
        <end position="288"/>
    </location>
</feature>
<dbReference type="Pfam" id="PF24714">
    <property type="entry name" value="TOR1L1_N"/>
    <property type="match status" value="1"/>
</dbReference>
<dbReference type="InterPro" id="IPR057600">
    <property type="entry name" value="TORTIFOLIA1/SINE1-2_N"/>
</dbReference>
<dbReference type="Gene3D" id="1.25.10.10">
    <property type="entry name" value="Leucine-rich Repeat Variant"/>
    <property type="match status" value="1"/>
</dbReference>
<proteinExistence type="predicted"/>
<name>A0AAW2PRD1_9LAMI</name>